<accession>A0A1B0CW11</accession>
<dbReference type="InterPro" id="IPR050863">
    <property type="entry name" value="CenT-Element_Derived"/>
</dbReference>
<feature type="compositionally biased region" description="Basic residues" evidence="3">
    <location>
        <begin position="43"/>
        <end position="53"/>
    </location>
</feature>
<dbReference type="VEuPathDB" id="VectorBase:LLOJ009196"/>
<evidence type="ECO:0000313" key="6">
    <source>
        <dbReference type="EnsemblMetazoa" id="LLOJ009196-PA"/>
    </source>
</evidence>
<feature type="compositionally biased region" description="Polar residues" evidence="3">
    <location>
        <begin position="245"/>
        <end position="255"/>
    </location>
</feature>
<evidence type="ECO:0000259" key="4">
    <source>
        <dbReference type="PROSITE" id="PS51253"/>
    </source>
</evidence>
<evidence type="ECO:0000313" key="7">
    <source>
        <dbReference type="Proteomes" id="UP000092461"/>
    </source>
</evidence>
<dbReference type="SUPFAM" id="SSF46689">
    <property type="entry name" value="Homeodomain-like"/>
    <property type="match status" value="2"/>
</dbReference>
<keyword evidence="7" id="KW-1185">Reference proteome</keyword>
<dbReference type="GO" id="GO:0005634">
    <property type="term" value="C:nucleus"/>
    <property type="evidence" value="ECO:0007669"/>
    <property type="project" value="UniProtKB-SubCell"/>
</dbReference>
<dbReference type="InterPro" id="IPR006600">
    <property type="entry name" value="HTH_CenpB_DNA-bd_dom"/>
</dbReference>
<dbReference type="Gene3D" id="1.10.10.60">
    <property type="entry name" value="Homeodomain-like"/>
    <property type="match status" value="2"/>
</dbReference>
<organism evidence="6 7">
    <name type="scientific">Lutzomyia longipalpis</name>
    <name type="common">Sand fly</name>
    <dbReference type="NCBI Taxonomy" id="7200"/>
    <lineage>
        <taxon>Eukaryota</taxon>
        <taxon>Metazoa</taxon>
        <taxon>Ecdysozoa</taxon>
        <taxon>Arthropoda</taxon>
        <taxon>Hexapoda</taxon>
        <taxon>Insecta</taxon>
        <taxon>Pterygota</taxon>
        <taxon>Neoptera</taxon>
        <taxon>Endopterygota</taxon>
        <taxon>Diptera</taxon>
        <taxon>Nematocera</taxon>
        <taxon>Psychodoidea</taxon>
        <taxon>Psychodidae</taxon>
        <taxon>Lutzomyia</taxon>
        <taxon>Lutzomyia</taxon>
    </lineage>
</organism>
<evidence type="ECO:0000313" key="5">
    <source>
        <dbReference type="EMBL" id="MBC1177697.1"/>
    </source>
</evidence>
<reference evidence="7" key="1">
    <citation type="submission" date="2012-05" db="EMBL/GenBank/DDBJ databases">
        <title>Whole Genome Assembly of Lutzomyia longipalpis.</title>
        <authorList>
            <person name="Richards S."/>
            <person name="Qu C."/>
            <person name="Dillon R."/>
            <person name="Worley K."/>
            <person name="Scherer S."/>
            <person name="Batterton M."/>
            <person name="Taylor A."/>
            <person name="Hawes A."/>
            <person name="Hernandez B."/>
            <person name="Kovar C."/>
            <person name="Mandapat C."/>
            <person name="Pham C."/>
            <person name="Qu C."/>
            <person name="Jing C."/>
            <person name="Bess C."/>
            <person name="Bandaranaike D."/>
            <person name="Ngo D."/>
            <person name="Ongeri F."/>
            <person name="Arias F."/>
            <person name="Lara F."/>
            <person name="Weissenberger G."/>
            <person name="Kamau G."/>
            <person name="Han H."/>
            <person name="Shen H."/>
            <person name="Dinh H."/>
            <person name="Khalil I."/>
            <person name="Jones J."/>
            <person name="Shafer J."/>
            <person name="Jayaseelan J."/>
            <person name="Quiroz J."/>
            <person name="Blankenburg K."/>
            <person name="Nguyen L."/>
            <person name="Jackson L."/>
            <person name="Francisco L."/>
            <person name="Tang L.-Y."/>
            <person name="Pu L.-L."/>
            <person name="Perales L."/>
            <person name="Lorensuhewa L."/>
            <person name="Munidasa M."/>
            <person name="Coyle M."/>
            <person name="Taylor M."/>
            <person name="Puazo M."/>
            <person name="Firestine M."/>
            <person name="Scheel M."/>
            <person name="Javaid M."/>
            <person name="Wang M."/>
            <person name="Li M."/>
            <person name="Tabassum N."/>
            <person name="Saada N."/>
            <person name="Osuji N."/>
            <person name="Aqrawi P."/>
            <person name="Fu Q."/>
            <person name="Thornton R."/>
            <person name="Raj R."/>
            <person name="Goodspeed R."/>
            <person name="Mata R."/>
            <person name="Najjar R."/>
            <person name="Gubbala S."/>
            <person name="Lee S."/>
            <person name="Denson S."/>
            <person name="Patil S."/>
            <person name="Macmil S."/>
            <person name="Qi S."/>
            <person name="Matskevitch T."/>
            <person name="Palculict T."/>
            <person name="Mathew T."/>
            <person name="Vee V."/>
            <person name="Velamala V."/>
            <person name="Korchina V."/>
            <person name="Cai W."/>
            <person name="Liu W."/>
            <person name="Dai W."/>
            <person name="Zou X."/>
            <person name="Zhu Y."/>
            <person name="Zhang Y."/>
            <person name="Wu Y.-Q."/>
            <person name="Xin Y."/>
            <person name="Nazarath L."/>
            <person name="Kovar C."/>
            <person name="Han Y."/>
            <person name="Muzny D."/>
            <person name="Gibbs R."/>
        </authorList>
    </citation>
    <scope>NUCLEOTIDE SEQUENCE [LARGE SCALE GENOMIC DNA]</scope>
    <source>
        <strain evidence="7">Jacobina</strain>
    </source>
</reference>
<dbReference type="SMART" id="SM00674">
    <property type="entry name" value="CENPB"/>
    <property type="match status" value="1"/>
</dbReference>
<proteinExistence type="predicted"/>
<feature type="region of interest" description="Disordered" evidence="3">
    <location>
        <begin position="207"/>
        <end position="256"/>
    </location>
</feature>
<comment type="subcellular location">
    <subcellularLocation>
        <location evidence="1">Nucleus</location>
    </subcellularLocation>
</comment>
<dbReference type="InterPro" id="IPR009057">
    <property type="entry name" value="Homeodomain-like_sf"/>
</dbReference>
<dbReference type="PROSITE" id="PS51253">
    <property type="entry name" value="HTH_CENPB"/>
    <property type="match status" value="1"/>
</dbReference>
<evidence type="ECO:0000256" key="2">
    <source>
        <dbReference type="ARBA" id="ARBA00023125"/>
    </source>
</evidence>
<dbReference type="EnsemblMetazoa" id="LLOJ009196-RA">
    <property type="protein sequence ID" value="LLOJ009196-PA"/>
    <property type="gene ID" value="LLOJ009196"/>
</dbReference>
<dbReference type="Pfam" id="PF03221">
    <property type="entry name" value="HTH_Tnp_Tc5"/>
    <property type="match status" value="1"/>
</dbReference>
<feature type="domain" description="HTH CENPB-type" evidence="4">
    <location>
        <begin position="124"/>
        <end position="206"/>
    </location>
</feature>
<dbReference type="PANTHER" id="PTHR19303">
    <property type="entry name" value="TRANSPOSON"/>
    <property type="match status" value="1"/>
</dbReference>
<sequence length="314" mass="36056">MEDLDLSIVKEEYSINDFLDDDFILPDIPENSEDSTEKAERKPKTKDKQKRKIPTLEKIGDGNGKRILLSIGTKKDIIAKWEVGLGVAELSDEYGVPKTTIYGILKQKDAISHCKSSNWATKVSYGEQRLHIVDEVEEIVEAWIEERDKAGEETTQYLIRKKALEVYKKFKISSGLPSSKPNPNEFSASASWIYRFKKRLEKKKKATTAVQVKEEAEEDNTEDSLTSSDSSNDSTTETDFEEKNSQNQKTFQSVDPLSGLKTRSSYERIREMIETWDKVRTFIKESNHLHPNPEGLNRTAQDLDSQMKYFRDIL</sequence>
<dbReference type="AlphaFoldDB" id="A0A1B0CW11"/>
<dbReference type="EMBL" id="AJWK01031552">
    <property type="status" value="NOT_ANNOTATED_CDS"/>
    <property type="molecule type" value="Genomic_DNA"/>
</dbReference>
<name>A0A1B0CW11_LUTLO</name>
<dbReference type="Proteomes" id="UP000092461">
    <property type="component" value="Unassembled WGS sequence"/>
</dbReference>
<dbReference type="PANTHER" id="PTHR19303:SF73">
    <property type="entry name" value="PROTEIN PDC2"/>
    <property type="match status" value="1"/>
</dbReference>
<protein>
    <submittedName>
        <fullName evidence="5">Putative tigger transposable element-derived</fullName>
    </submittedName>
</protein>
<dbReference type="EMBL" id="GITU01008994">
    <property type="protein sequence ID" value="MBC1177697.1"/>
    <property type="molecule type" value="Transcribed_RNA"/>
</dbReference>
<evidence type="ECO:0000256" key="1">
    <source>
        <dbReference type="ARBA" id="ARBA00004123"/>
    </source>
</evidence>
<feature type="region of interest" description="Disordered" evidence="3">
    <location>
        <begin position="26"/>
        <end position="53"/>
    </location>
</feature>
<reference evidence="6" key="3">
    <citation type="submission" date="2020-05" db="UniProtKB">
        <authorList>
            <consortium name="EnsemblMetazoa"/>
        </authorList>
    </citation>
    <scope>IDENTIFICATION</scope>
    <source>
        <strain evidence="6">Jacobina</strain>
    </source>
</reference>
<keyword evidence="2" id="KW-0238">DNA-binding</keyword>
<dbReference type="VEuPathDB" id="VectorBase:LLONM1_008688"/>
<feature type="compositionally biased region" description="Low complexity" evidence="3">
    <location>
        <begin position="223"/>
        <end position="237"/>
    </location>
</feature>
<dbReference type="GO" id="GO:0003677">
    <property type="term" value="F:DNA binding"/>
    <property type="evidence" value="ECO:0007669"/>
    <property type="project" value="UniProtKB-KW"/>
</dbReference>
<reference evidence="5" key="2">
    <citation type="journal article" date="2020" name="BMC">
        <title>Leishmania infection induces a limited differential gene expression in the sand fly midgut.</title>
        <authorList>
            <person name="Coutinho-Abreu I.V."/>
            <person name="Serafim T.D."/>
            <person name="Meneses C."/>
            <person name="Kamhawi S."/>
            <person name="Oliveira F."/>
            <person name="Valenzuela J.G."/>
        </authorList>
    </citation>
    <scope>NUCLEOTIDE SEQUENCE</scope>
    <source>
        <strain evidence="5">Jacobina</strain>
        <tissue evidence="5">Midgut</tissue>
    </source>
</reference>
<evidence type="ECO:0000256" key="3">
    <source>
        <dbReference type="SAM" id="MobiDB-lite"/>
    </source>
</evidence>